<dbReference type="WBParaSite" id="TCLT_0000538101-mRNA-1">
    <property type="protein sequence ID" value="TCLT_0000538101-mRNA-1"/>
    <property type="gene ID" value="TCLT_0000538101"/>
</dbReference>
<evidence type="ECO:0000313" key="4">
    <source>
        <dbReference type="WBParaSite" id="TCLT_0000538101-mRNA-1"/>
    </source>
</evidence>
<dbReference type="InterPro" id="IPR001398">
    <property type="entry name" value="Macrophage_inhib_fac"/>
</dbReference>
<dbReference type="PANTHER" id="PTHR11954:SF37">
    <property type="entry name" value="MIF-LIKE PROTEIN MIF-2"/>
    <property type="match status" value="1"/>
</dbReference>
<evidence type="ECO:0000313" key="3">
    <source>
        <dbReference type="Proteomes" id="UP000276776"/>
    </source>
</evidence>
<dbReference type="STRING" id="103827.A0A158RBR5"/>
<evidence type="ECO:0000256" key="1">
    <source>
        <dbReference type="ARBA" id="ARBA00005851"/>
    </source>
</evidence>
<organism evidence="4">
    <name type="scientific">Thelazia callipaeda</name>
    <name type="common">Oriental eyeworm</name>
    <name type="synonym">Parasitic nematode</name>
    <dbReference type="NCBI Taxonomy" id="103827"/>
    <lineage>
        <taxon>Eukaryota</taxon>
        <taxon>Metazoa</taxon>
        <taxon>Ecdysozoa</taxon>
        <taxon>Nematoda</taxon>
        <taxon>Chromadorea</taxon>
        <taxon>Rhabditida</taxon>
        <taxon>Spirurina</taxon>
        <taxon>Spiruromorpha</taxon>
        <taxon>Thelazioidea</taxon>
        <taxon>Thelaziidae</taxon>
        <taxon>Thelazia</taxon>
    </lineage>
</organism>
<reference evidence="4" key="1">
    <citation type="submission" date="2016-04" db="UniProtKB">
        <authorList>
            <consortium name="WormBaseParasite"/>
        </authorList>
    </citation>
    <scope>IDENTIFICATION</scope>
</reference>
<dbReference type="EMBL" id="UYYF01004335">
    <property type="protein sequence ID" value="VDN02605.1"/>
    <property type="molecule type" value="Genomic_DNA"/>
</dbReference>
<proteinExistence type="inferred from homology"/>
<name>A0A158RBR5_THECL</name>
<accession>A0A158RBR5</accession>
<protein>
    <submittedName>
        <fullName evidence="4">Macrophage migration inhibitory factor</fullName>
    </submittedName>
</protein>
<keyword evidence="3" id="KW-1185">Reference proteome</keyword>
<evidence type="ECO:0000313" key="2">
    <source>
        <dbReference type="EMBL" id="VDN02605.1"/>
    </source>
</evidence>
<gene>
    <name evidence="2" type="ORF">TCLT_LOCUS5370</name>
</gene>
<dbReference type="OrthoDB" id="255819at2759"/>
<dbReference type="InterPro" id="IPR014347">
    <property type="entry name" value="Tautomerase/MIF_sf"/>
</dbReference>
<sequence length="120" mass="13112">MPLITVISNVAANIFPSNFNMRFAQLMADMLGKPANRVVLLVTPGAQLTHGITQDPSCLIVAKAIDSFSAEKNKVYSSLISEFMKKELDIDPSHCIIHFQNLDAGNVGCCSTTMQELLKK</sequence>
<reference evidence="2 3" key="2">
    <citation type="submission" date="2018-11" db="EMBL/GenBank/DDBJ databases">
        <authorList>
            <consortium name="Pathogen Informatics"/>
        </authorList>
    </citation>
    <scope>NUCLEOTIDE SEQUENCE [LARGE SCALE GENOMIC DNA]</scope>
</reference>
<dbReference type="PANTHER" id="PTHR11954">
    <property type="entry name" value="D-DOPACHROME DECARBOXYLASE"/>
    <property type="match status" value="1"/>
</dbReference>
<dbReference type="Pfam" id="PF01187">
    <property type="entry name" value="MIF"/>
    <property type="match status" value="1"/>
</dbReference>
<comment type="similarity">
    <text evidence="1">Belongs to the MIF family.</text>
</comment>
<dbReference type="AlphaFoldDB" id="A0A158RBR5"/>
<dbReference type="SUPFAM" id="SSF55331">
    <property type="entry name" value="Tautomerase/MIF"/>
    <property type="match status" value="1"/>
</dbReference>
<dbReference type="Proteomes" id="UP000276776">
    <property type="component" value="Unassembled WGS sequence"/>
</dbReference>
<dbReference type="GO" id="GO:0005615">
    <property type="term" value="C:extracellular space"/>
    <property type="evidence" value="ECO:0007669"/>
    <property type="project" value="TreeGrafter"/>
</dbReference>
<dbReference type="GO" id="GO:0005125">
    <property type="term" value="F:cytokine activity"/>
    <property type="evidence" value="ECO:0007669"/>
    <property type="project" value="TreeGrafter"/>
</dbReference>
<dbReference type="Gene3D" id="3.30.429.10">
    <property type="entry name" value="Macrophage Migration Inhibitory Factor"/>
    <property type="match status" value="1"/>
</dbReference>
<dbReference type="GO" id="GO:0050178">
    <property type="term" value="F:phenylpyruvate tautomerase activity"/>
    <property type="evidence" value="ECO:0007669"/>
    <property type="project" value="TreeGrafter"/>
</dbReference>
<dbReference type="OMA" id="MARCISE"/>